<proteinExistence type="predicted"/>
<dbReference type="Pfam" id="PF04954">
    <property type="entry name" value="SIP"/>
    <property type="match status" value="1"/>
</dbReference>
<dbReference type="Proteomes" id="UP000470875">
    <property type="component" value="Unassembled WGS sequence"/>
</dbReference>
<dbReference type="InterPro" id="IPR013113">
    <property type="entry name" value="SIP_FAD-bd"/>
</dbReference>
<organism evidence="2 3">
    <name type="scientific">Scrofimicrobium canadense</name>
    <dbReference type="NCBI Taxonomy" id="2652290"/>
    <lineage>
        <taxon>Bacteria</taxon>
        <taxon>Bacillati</taxon>
        <taxon>Actinomycetota</taxon>
        <taxon>Actinomycetes</taxon>
        <taxon>Actinomycetales</taxon>
        <taxon>Actinomycetaceae</taxon>
        <taxon>Scrofimicrobium</taxon>
    </lineage>
</organism>
<sequence>MSVVFARERVRHPLHRRTLQVSASSRIFPSLTRITLRGEELAGFTAPGPADHIKVFFPDPVTGVTAVPQFTSEGIHPPASGTVIARDYTPLEFRADGPHGPELDIDFVLHGDDGPASAWAARATPGDSLTIAGPRGSHLPPPNIEHLIVVADETALPAAKRWLSFAGDNIPVTALLSVSDPEATSYLDSDAPHSLRWFFGDDRSTQVEIALRELTVTDRTFVFLAGEATALIPLRRHLRRDLGLSASQVDASGYWKRGEANLDHHAPLDPSDPD</sequence>
<protein>
    <submittedName>
        <fullName evidence="2">Siderophore-interacting protein</fullName>
    </submittedName>
</protein>
<accession>A0A6N7W8Y2</accession>
<dbReference type="InterPro" id="IPR039374">
    <property type="entry name" value="SIP_fam"/>
</dbReference>
<gene>
    <name evidence="2" type="ORF">FYJ24_07490</name>
</gene>
<evidence type="ECO:0000313" key="3">
    <source>
        <dbReference type="Proteomes" id="UP000470875"/>
    </source>
</evidence>
<dbReference type="AlphaFoldDB" id="A0A6N7W8Y2"/>
<dbReference type="InterPro" id="IPR039261">
    <property type="entry name" value="FNR_nucleotide-bd"/>
</dbReference>
<dbReference type="RefSeq" id="WP_154545133.1">
    <property type="nucleotide sequence ID" value="NZ_VULO01000008.1"/>
</dbReference>
<reference evidence="2 3" key="1">
    <citation type="submission" date="2019-08" db="EMBL/GenBank/DDBJ databases">
        <title>In-depth cultivation of the pig gut microbiome towards novel bacterial diversity and tailored functional studies.</title>
        <authorList>
            <person name="Wylensek D."/>
            <person name="Hitch T.C.A."/>
            <person name="Clavel T."/>
        </authorList>
    </citation>
    <scope>NUCLEOTIDE SEQUENCE [LARGE SCALE GENOMIC DNA]</scope>
    <source>
        <strain evidence="2 3">WB03_NA08</strain>
    </source>
</reference>
<dbReference type="EMBL" id="VULO01000008">
    <property type="protein sequence ID" value="MSS84608.1"/>
    <property type="molecule type" value="Genomic_DNA"/>
</dbReference>
<dbReference type="PANTHER" id="PTHR30157">
    <property type="entry name" value="FERRIC REDUCTASE, NADPH-DEPENDENT"/>
    <property type="match status" value="1"/>
</dbReference>
<dbReference type="GO" id="GO:0016491">
    <property type="term" value="F:oxidoreductase activity"/>
    <property type="evidence" value="ECO:0007669"/>
    <property type="project" value="InterPro"/>
</dbReference>
<dbReference type="CDD" id="cd06193">
    <property type="entry name" value="siderophore_interacting"/>
    <property type="match status" value="1"/>
</dbReference>
<dbReference type="Pfam" id="PF08021">
    <property type="entry name" value="FAD_binding_9"/>
    <property type="match status" value="1"/>
</dbReference>
<feature type="domain" description="FAD-binding FR-type" evidence="1">
    <location>
        <begin position="14"/>
        <end position="141"/>
    </location>
</feature>
<dbReference type="Gene3D" id="2.40.30.10">
    <property type="entry name" value="Translation factors"/>
    <property type="match status" value="1"/>
</dbReference>
<dbReference type="Gene3D" id="3.40.50.80">
    <property type="entry name" value="Nucleotide-binding domain of ferredoxin-NADP reductase (FNR) module"/>
    <property type="match status" value="1"/>
</dbReference>
<comment type="caution">
    <text evidence="2">The sequence shown here is derived from an EMBL/GenBank/DDBJ whole genome shotgun (WGS) entry which is preliminary data.</text>
</comment>
<name>A0A6N7W8Y2_9ACTO</name>
<dbReference type="InterPro" id="IPR007037">
    <property type="entry name" value="SIP_rossman_dom"/>
</dbReference>
<dbReference type="InterPro" id="IPR017927">
    <property type="entry name" value="FAD-bd_FR_type"/>
</dbReference>
<dbReference type="PANTHER" id="PTHR30157:SF0">
    <property type="entry name" value="NADPH-DEPENDENT FERRIC-CHELATE REDUCTASE"/>
    <property type="match status" value="1"/>
</dbReference>
<keyword evidence="3" id="KW-1185">Reference proteome</keyword>
<evidence type="ECO:0000313" key="2">
    <source>
        <dbReference type="EMBL" id="MSS84608.1"/>
    </source>
</evidence>
<dbReference type="InterPro" id="IPR017938">
    <property type="entry name" value="Riboflavin_synthase-like_b-brl"/>
</dbReference>
<dbReference type="PROSITE" id="PS51384">
    <property type="entry name" value="FAD_FR"/>
    <property type="match status" value="1"/>
</dbReference>
<dbReference type="SUPFAM" id="SSF63380">
    <property type="entry name" value="Riboflavin synthase domain-like"/>
    <property type="match status" value="1"/>
</dbReference>
<evidence type="ECO:0000259" key="1">
    <source>
        <dbReference type="PROSITE" id="PS51384"/>
    </source>
</evidence>